<name>A0A8E2JII3_9PEZI</name>
<reference evidence="2 3" key="1">
    <citation type="journal article" date="2016" name="Nat. Commun.">
        <title>Ectomycorrhizal ecology is imprinted in the genome of the dominant symbiotic fungus Cenococcum geophilum.</title>
        <authorList>
            <consortium name="DOE Joint Genome Institute"/>
            <person name="Peter M."/>
            <person name="Kohler A."/>
            <person name="Ohm R.A."/>
            <person name="Kuo A."/>
            <person name="Krutzmann J."/>
            <person name="Morin E."/>
            <person name="Arend M."/>
            <person name="Barry K.W."/>
            <person name="Binder M."/>
            <person name="Choi C."/>
            <person name="Clum A."/>
            <person name="Copeland A."/>
            <person name="Grisel N."/>
            <person name="Haridas S."/>
            <person name="Kipfer T."/>
            <person name="LaButti K."/>
            <person name="Lindquist E."/>
            <person name="Lipzen A."/>
            <person name="Maire R."/>
            <person name="Meier B."/>
            <person name="Mihaltcheva S."/>
            <person name="Molinier V."/>
            <person name="Murat C."/>
            <person name="Poggeler S."/>
            <person name="Quandt C.A."/>
            <person name="Sperisen C."/>
            <person name="Tritt A."/>
            <person name="Tisserant E."/>
            <person name="Crous P.W."/>
            <person name="Henrissat B."/>
            <person name="Nehls U."/>
            <person name="Egli S."/>
            <person name="Spatafora J.W."/>
            <person name="Grigoriev I.V."/>
            <person name="Martin F.M."/>
        </authorList>
    </citation>
    <scope>NUCLEOTIDE SEQUENCE [LARGE SCALE GENOMIC DNA]</scope>
    <source>
        <strain evidence="2 3">CBS 459.81</strain>
    </source>
</reference>
<evidence type="ECO:0000313" key="2">
    <source>
        <dbReference type="EMBL" id="OCK83960.1"/>
    </source>
</evidence>
<dbReference type="Gene3D" id="3.30.70.100">
    <property type="match status" value="1"/>
</dbReference>
<dbReference type="OrthoDB" id="10011777at2759"/>
<protein>
    <recommendedName>
        <fullName evidence="1">ABM domain-containing protein</fullName>
    </recommendedName>
</protein>
<dbReference type="Pfam" id="PF03992">
    <property type="entry name" value="ABM"/>
    <property type="match status" value="1"/>
</dbReference>
<dbReference type="Proteomes" id="UP000250266">
    <property type="component" value="Unassembled WGS sequence"/>
</dbReference>
<keyword evidence="3" id="KW-1185">Reference proteome</keyword>
<organism evidence="2 3">
    <name type="scientific">Lepidopterella palustris CBS 459.81</name>
    <dbReference type="NCBI Taxonomy" id="1314670"/>
    <lineage>
        <taxon>Eukaryota</taxon>
        <taxon>Fungi</taxon>
        <taxon>Dikarya</taxon>
        <taxon>Ascomycota</taxon>
        <taxon>Pezizomycotina</taxon>
        <taxon>Dothideomycetes</taxon>
        <taxon>Pleosporomycetidae</taxon>
        <taxon>Mytilinidiales</taxon>
        <taxon>Argynnaceae</taxon>
        <taxon>Lepidopterella</taxon>
    </lineage>
</organism>
<accession>A0A8E2JII3</accession>
<dbReference type="AlphaFoldDB" id="A0A8E2JII3"/>
<sequence>MSEAVYLIAVMTPVMEKKDSVPQLLVEFGEKVRENEPDCLQFQVLCDEESDDFLLLEK</sequence>
<proteinExistence type="predicted"/>
<feature type="domain" description="ABM" evidence="1">
    <location>
        <begin position="5"/>
        <end position="57"/>
    </location>
</feature>
<gene>
    <name evidence="2" type="ORF">K432DRAFT_422962</name>
</gene>
<dbReference type="InterPro" id="IPR007138">
    <property type="entry name" value="ABM_dom"/>
</dbReference>
<evidence type="ECO:0000259" key="1">
    <source>
        <dbReference type="Pfam" id="PF03992"/>
    </source>
</evidence>
<dbReference type="EMBL" id="KV744848">
    <property type="protein sequence ID" value="OCK83960.1"/>
    <property type="molecule type" value="Genomic_DNA"/>
</dbReference>
<evidence type="ECO:0000313" key="3">
    <source>
        <dbReference type="Proteomes" id="UP000250266"/>
    </source>
</evidence>